<keyword evidence="5" id="KW-0735">Signal-anchor</keyword>
<evidence type="ECO:0000256" key="4">
    <source>
        <dbReference type="ARBA" id="ARBA00022824"/>
    </source>
</evidence>
<dbReference type="SMART" id="SM00244">
    <property type="entry name" value="PHB"/>
    <property type="match status" value="1"/>
</dbReference>
<dbReference type="Proteomes" id="UP000663866">
    <property type="component" value="Unassembled WGS sequence"/>
</dbReference>
<evidence type="ECO:0000313" key="13">
    <source>
        <dbReference type="EMBL" id="CAF4039015.1"/>
    </source>
</evidence>
<dbReference type="GO" id="GO:0032991">
    <property type="term" value="C:protein-containing complex"/>
    <property type="evidence" value="ECO:0007669"/>
    <property type="project" value="UniProtKB-ARBA"/>
</dbReference>
<organism evidence="11 14">
    <name type="scientific">Rotaria magnacalcarata</name>
    <dbReference type="NCBI Taxonomy" id="392030"/>
    <lineage>
        <taxon>Eukaryota</taxon>
        <taxon>Metazoa</taxon>
        <taxon>Spiralia</taxon>
        <taxon>Gnathifera</taxon>
        <taxon>Rotifera</taxon>
        <taxon>Eurotatoria</taxon>
        <taxon>Bdelloidea</taxon>
        <taxon>Philodinida</taxon>
        <taxon>Philodinidae</taxon>
        <taxon>Rotaria</taxon>
    </lineage>
</organism>
<evidence type="ECO:0000256" key="5">
    <source>
        <dbReference type="ARBA" id="ARBA00022968"/>
    </source>
</evidence>
<evidence type="ECO:0000256" key="7">
    <source>
        <dbReference type="ARBA" id="ARBA00023136"/>
    </source>
</evidence>
<dbReference type="AlphaFoldDB" id="A0A818YNV5"/>
<dbReference type="InterPro" id="IPR001107">
    <property type="entry name" value="Band_7"/>
</dbReference>
<keyword evidence="14" id="KW-1185">Reference proteome</keyword>
<protein>
    <recommendedName>
        <fullName evidence="10">Band 7 domain-containing protein</fullName>
    </recommendedName>
</protein>
<evidence type="ECO:0000313" key="12">
    <source>
        <dbReference type="EMBL" id="CAF3786394.1"/>
    </source>
</evidence>
<keyword evidence="3 9" id="KW-0812">Transmembrane</keyword>
<feature type="transmembrane region" description="Helical" evidence="9">
    <location>
        <begin position="109"/>
        <end position="142"/>
    </location>
</feature>
<keyword evidence="7 9" id="KW-0472">Membrane</keyword>
<dbReference type="InterPro" id="IPR033294">
    <property type="entry name" value="Erlin1/2"/>
</dbReference>
<evidence type="ECO:0000256" key="9">
    <source>
        <dbReference type="SAM" id="Phobius"/>
    </source>
</evidence>
<feature type="transmembrane region" description="Helical" evidence="9">
    <location>
        <begin position="62"/>
        <end position="89"/>
    </location>
</feature>
<dbReference type="GO" id="GO:0015485">
    <property type="term" value="F:cholesterol binding"/>
    <property type="evidence" value="ECO:0007669"/>
    <property type="project" value="TreeGrafter"/>
</dbReference>
<dbReference type="CDD" id="cd03406">
    <property type="entry name" value="SPFH_like_u3"/>
    <property type="match status" value="1"/>
</dbReference>
<comment type="caution">
    <text evidence="11">The sequence shown here is derived from an EMBL/GenBank/DDBJ whole genome shotgun (WGS) entry which is preliminary data.</text>
</comment>
<keyword evidence="4" id="KW-0256">Endoplasmic reticulum</keyword>
<evidence type="ECO:0000256" key="1">
    <source>
        <dbReference type="ARBA" id="ARBA00004648"/>
    </source>
</evidence>
<evidence type="ECO:0000256" key="8">
    <source>
        <dbReference type="ARBA" id="ARBA00023180"/>
    </source>
</evidence>
<evidence type="ECO:0000256" key="6">
    <source>
        <dbReference type="ARBA" id="ARBA00022989"/>
    </source>
</evidence>
<feature type="transmembrane region" description="Helical" evidence="9">
    <location>
        <begin position="154"/>
        <end position="177"/>
    </location>
</feature>
<comment type="subcellular location">
    <subcellularLocation>
        <location evidence="1">Endoplasmic reticulum membrane</location>
        <topology evidence="1">Single-pass type II membrane protein</topology>
    </subcellularLocation>
</comment>
<dbReference type="GO" id="GO:0032933">
    <property type="term" value="P:SREBP signaling pathway"/>
    <property type="evidence" value="ECO:0007669"/>
    <property type="project" value="TreeGrafter"/>
</dbReference>
<dbReference type="PANTHER" id="PTHR15351:SF3">
    <property type="entry name" value="ERLIN"/>
    <property type="match status" value="1"/>
</dbReference>
<dbReference type="Proteomes" id="UP000676336">
    <property type="component" value="Unassembled WGS sequence"/>
</dbReference>
<reference evidence="11" key="1">
    <citation type="submission" date="2021-02" db="EMBL/GenBank/DDBJ databases">
        <authorList>
            <person name="Nowell W R."/>
        </authorList>
    </citation>
    <scope>NUCLEOTIDE SEQUENCE</scope>
</reference>
<dbReference type="GO" id="GO:0005789">
    <property type="term" value="C:endoplasmic reticulum membrane"/>
    <property type="evidence" value="ECO:0007669"/>
    <property type="project" value="UniProtKB-SubCell"/>
</dbReference>
<dbReference type="Proteomes" id="UP000663842">
    <property type="component" value="Unassembled WGS sequence"/>
</dbReference>
<evidence type="ECO:0000256" key="3">
    <source>
        <dbReference type="ARBA" id="ARBA00022692"/>
    </source>
</evidence>
<dbReference type="EMBL" id="CAJOBI010000040">
    <property type="protein sequence ID" value="CAF3786394.1"/>
    <property type="molecule type" value="Genomic_DNA"/>
</dbReference>
<feature type="domain" description="Band 7" evidence="10">
    <location>
        <begin position="142"/>
        <end position="308"/>
    </location>
</feature>
<evidence type="ECO:0000313" key="11">
    <source>
        <dbReference type="EMBL" id="CAF3756992.1"/>
    </source>
</evidence>
<dbReference type="PANTHER" id="PTHR15351">
    <property type="entry name" value="ERLIN (ER LIPID RAFT ASSOCIATED PROTEIN) HOMOLOG"/>
    <property type="match status" value="1"/>
</dbReference>
<keyword evidence="8" id="KW-0325">Glycoprotein</keyword>
<evidence type="ECO:0000256" key="2">
    <source>
        <dbReference type="ARBA" id="ARBA00008164"/>
    </source>
</evidence>
<name>A0A818YNV5_9BILA</name>
<sequence length="442" mass="50465">MGNCVKTCWFCKFMFIKLSNDEVIGLEMSREIDSYEVLCTTGQCSNNVINSSMQRQQKCRDLFSFSILITISSLSLIDCIFCLIIKIIVDQSTHVLRICICFQNVVQEYAYLIANHFCCSTIIVMIAKWLTALGIVAAIFALSIHQVPEGHVGIYYRGGALLTSMTAPGFHVMIPFLTSCKIVQTTLETDQVKNIPCGTSGGTMIYFDKIEVVNILGRDAVLDIVRNYTVNYDRTLIFDKIHHEVNQFCSVHTLQEVYIDLFSSIDDHLKRTLQTDLNLLAPGLYVTSIRVTKPKIPEAIRRNYETMEQEKTQYMITTAHQKVVEKEAETDRRRAVIEAEKLAQVAKIQYEQKILGKESEKRIAEIEAEMHLARERSMADANKYKSETEAESNKMKLTPEFLQWSMYQALSQNTKIYFGDSIPNIFNNNDGILNLKKKSDEQ</sequence>
<comment type="similarity">
    <text evidence="2">Belongs to the band 7/mec-2 family.</text>
</comment>
<dbReference type="GO" id="GO:0031625">
    <property type="term" value="F:ubiquitin protein ligase binding"/>
    <property type="evidence" value="ECO:0007669"/>
    <property type="project" value="InterPro"/>
</dbReference>
<proteinExistence type="inferred from homology"/>
<keyword evidence="6 9" id="KW-1133">Transmembrane helix</keyword>
<accession>A0A818YNV5</accession>
<dbReference type="FunFam" id="3.30.479.30:FF:000009">
    <property type="entry name" value="Erlin-2 isoform 1"/>
    <property type="match status" value="1"/>
</dbReference>
<gene>
    <name evidence="11" type="ORF">OVN521_LOCUS1464</name>
    <name evidence="12" type="ORF">SMN809_LOCUS395</name>
    <name evidence="13" type="ORF">UXM345_LOCUS18476</name>
</gene>
<dbReference type="EMBL" id="CAJOBF010002509">
    <property type="protein sequence ID" value="CAF4039015.1"/>
    <property type="molecule type" value="Genomic_DNA"/>
</dbReference>
<evidence type="ECO:0000313" key="14">
    <source>
        <dbReference type="Proteomes" id="UP000663866"/>
    </source>
</evidence>
<evidence type="ECO:0000259" key="10">
    <source>
        <dbReference type="SMART" id="SM00244"/>
    </source>
</evidence>
<dbReference type="Pfam" id="PF01145">
    <property type="entry name" value="Band_7"/>
    <property type="match status" value="1"/>
</dbReference>
<dbReference type="EMBL" id="CAJOBG010000101">
    <property type="protein sequence ID" value="CAF3756992.1"/>
    <property type="molecule type" value="Genomic_DNA"/>
</dbReference>